<protein>
    <submittedName>
        <fullName evidence="2">Phosphoadenosine phosphosulphate reductase</fullName>
    </submittedName>
</protein>
<proteinExistence type="predicted"/>
<evidence type="ECO:0000313" key="2">
    <source>
        <dbReference type="EMBL" id="CAB4153863.1"/>
    </source>
</evidence>
<sequence length="284" mass="32747">MNENKIIAWWSGGITSAVTCKLCIDLFGLENVRFIFIDTFNEDEDTYRFKKDCEQWFGKEIETITGIGEKYKSIQDVWIKHKSLNVANGAVCSGELKKQVRIKWQKNNEFKHQAFGFELDEFKRAKSMTLNNPDSKAIYPLLLFGYSKKDCINIVEKAGLEVPKMYKLGFLNNNCFNTGCVQGGIGYWQKIKRDFPIKFDAMAEMEHKLTDLKGMPVTMLKDQSLNGGLVFLKPNKKYPEIKDISKMKGREPEPLFECNGFCGINDLEDRKQSENDINYQTSLF</sequence>
<dbReference type="EMBL" id="LR796595">
    <property type="protein sequence ID" value="CAB4153863.1"/>
    <property type="molecule type" value="Genomic_DNA"/>
</dbReference>
<dbReference type="InterPro" id="IPR014729">
    <property type="entry name" value="Rossmann-like_a/b/a_fold"/>
</dbReference>
<dbReference type="Gene3D" id="3.40.50.620">
    <property type="entry name" value="HUPs"/>
    <property type="match status" value="1"/>
</dbReference>
<dbReference type="GO" id="GO:0003824">
    <property type="term" value="F:catalytic activity"/>
    <property type="evidence" value="ECO:0007669"/>
    <property type="project" value="InterPro"/>
</dbReference>
<dbReference type="Pfam" id="PF01507">
    <property type="entry name" value="PAPS_reduct"/>
    <property type="match status" value="1"/>
</dbReference>
<gene>
    <name evidence="2" type="ORF">UFOVP638_32</name>
</gene>
<organism evidence="2">
    <name type="scientific">uncultured Caudovirales phage</name>
    <dbReference type="NCBI Taxonomy" id="2100421"/>
    <lineage>
        <taxon>Viruses</taxon>
        <taxon>Duplodnaviria</taxon>
        <taxon>Heunggongvirae</taxon>
        <taxon>Uroviricota</taxon>
        <taxon>Caudoviricetes</taxon>
        <taxon>Peduoviridae</taxon>
        <taxon>Maltschvirus</taxon>
        <taxon>Maltschvirus maltsch</taxon>
    </lineage>
</organism>
<feature type="domain" description="Phosphoadenosine phosphosulphate reductase" evidence="1">
    <location>
        <begin position="6"/>
        <end position="63"/>
    </location>
</feature>
<accession>A0A6J5N9U3</accession>
<evidence type="ECO:0000259" key="1">
    <source>
        <dbReference type="Pfam" id="PF01507"/>
    </source>
</evidence>
<reference evidence="2" key="1">
    <citation type="submission" date="2020-04" db="EMBL/GenBank/DDBJ databases">
        <authorList>
            <person name="Chiriac C."/>
            <person name="Salcher M."/>
            <person name="Ghai R."/>
            <person name="Kavagutti S V."/>
        </authorList>
    </citation>
    <scope>NUCLEOTIDE SEQUENCE</scope>
</reference>
<dbReference type="InterPro" id="IPR002500">
    <property type="entry name" value="PAPS_reduct_dom"/>
</dbReference>
<dbReference type="SUPFAM" id="SSF52402">
    <property type="entry name" value="Adenine nucleotide alpha hydrolases-like"/>
    <property type="match status" value="1"/>
</dbReference>
<name>A0A6J5N9U3_9CAUD</name>